<evidence type="ECO:0000313" key="1">
    <source>
        <dbReference type="EMBL" id="MEZ0450840.1"/>
    </source>
</evidence>
<organism evidence="1 2">
    <name type="scientific">Sphingobacterium thalpophilum</name>
    <dbReference type="NCBI Taxonomy" id="259"/>
    <lineage>
        <taxon>Bacteria</taxon>
        <taxon>Pseudomonadati</taxon>
        <taxon>Bacteroidota</taxon>
        <taxon>Sphingobacteriia</taxon>
        <taxon>Sphingobacteriales</taxon>
        <taxon>Sphingobacteriaceae</taxon>
        <taxon>Sphingobacterium</taxon>
    </lineage>
</organism>
<comment type="caution">
    <text evidence="1">The sequence shown here is derived from an EMBL/GenBank/DDBJ whole genome shotgun (WGS) entry which is preliminary data.</text>
</comment>
<dbReference type="InterPro" id="IPR036390">
    <property type="entry name" value="WH_DNA-bd_sf"/>
</dbReference>
<dbReference type="EMBL" id="JBEOQB010000001">
    <property type="protein sequence ID" value="MEZ0450840.1"/>
    <property type="molecule type" value="Genomic_DNA"/>
</dbReference>
<dbReference type="RefSeq" id="WP_370481241.1">
    <property type="nucleotide sequence ID" value="NZ_JBEOQA010000001.1"/>
</dbReference>
<dbReference type="SUPFAM" id="SSF46785">
    <property type="entry name" value="Winged helix' DNA-binding domain"/>
    <property type="match status" value="1"/>
</dbReference>
<keyword evidence="2" id="KW-1185">Reference proteome</keyword>
<accession>A0ABV4H8M1</accession>
<name>A0ABV4H8M1_9SPHI</name>
<proteinExistence type="predicted"/>
<reference evidence="1 2" key="1">
    <citation type="submission" date="2024-06" db="EMBL/GenBank/DDBJ databases">
        <title>Soil Sphingobacterium thalpophilum.</title>
        <authorList>
            <person name="Yang J."/>
            <person name="Li J."/>
        </authorList>
    </citation>
    <scope>NUCLEOTIDE SEQUENCE [LARGE SCALE GENOMIC DNA]</scope>
    <source>
        <strain evidence="1 2">22g91tb</strain>
    </source>
</reference>
<protein>
    <submittedName>
        <fullName evidence="1">ArsR family transcriptional regulator</fullName>
    </submittedName>
</protein>
<sequence length="185" mass="20923">MLDSLITSKTRLKLLIKFFVSASNRGYLRGLADEFKESTNAIRKELNQLTEAGYLIREDNEHKIFYRANTRHSLYASLQGLIHNFLGIDTFVDKVLERAGDVREVALLGDYAQGIDSGHIEVLVQGKSLNKEYLSQAAVKAGTILGKKVSVYTELPEKSQGMIVLYKKEDSVPMQTQQIEKWNKI</sequence>
<evidence type="ECO:0000313" key="2">
    <source>
        <dbReference type="Proteomes" id="UP001566204"/>
    </source>
</evidence>
<gene>
    <name evidence="1" type="ORF">ABTW24_04450</name>
</gene>
<dbReference type="Proteomes" id="UP001566204">
    <property type="component" value="Unassembled WGS sequence"/>
</dbReference>